<sequence length="374" mass="43851">MFKHLATNPKLSRGRLHNEFEDDQFRTPFERDRGRVIHSSSFRKLKHKTQVFIESESDYYRTRLTHSLEVAQISRSLCRLFSLNEDLGETVALAHDLGHPPFGHNGENALNLSMSKHGGFNHNDQTLRVITLIEKRHPDFNGLNLSWESLEGIVKHNGPIFEKIPYHIENYNSFHNLDLLKQPHLESQVAAISDEVAYNNHDVEDAIRAGLITNNQLNEVVFFKNIINEIKDKYKQINENLLTYQILRKSISKIIMDIYEHTRKIIDKLELKSLKDVRDHSSFVVSMSEEMNSNCLSIRDFLYENVYNHKSLLIKRKRAEEIIVKLFNYFKTNPNKLPNDWKNKNNNAIERNICDYVSGMTDRYASRLYNSIYE</sequence>
<dbReference type="Pfam" id="PF13286">
    <property type="entry name" value="HD_assoc"/>
    <property type="match status" value="1"/>
</dbReference>
<dbReference type="InterPro" id="IPR026875">
    <property type="entry name" value="PHydrolase_assoc_dom"/>
</dbReference>
<dbReference type="InterPro" id="IPR050135">
    <property type="entry name" value="dGTPase-like"/>
</dbReference>
<dbReference type="InterPro" id="IPR006674">
    <property type="entry name" value="HD_domain"/>
</dbReference>
<proteinExistence type="inferred from homology"/>
<name>A0A382BZV2_9ZZZZ</name>
<dbReference type="GO" id="GO:0008832">
    <property type="term" value="F:dGTPase activity"/>
    <property type="evidence" value="ECO:0007669"/>
    <property type="project" value="TreeGrafter"/>
</dbReference>
<dbReference type="NCBIfam" id="TIGR01353">
    <property type="entry name" value="dGTP_triPase"/>
    <property type="match status" value="1"/>
</dbReference>
<feature type="domain" description="HD" evidence="2">
    <location>
        <begin position="63"/>
        <end position="199"/>
    </location>
</feature>
<dbReference type="GO" id="GO:0006203">
    <property type="term" value="P:dGTP catabolic process"/>
    <property type="evidence" value="ECO:0007669"/>
    <property type="project" value="TreeGrafter"/>
</dbReference>
<dbReference type="PANTHER" id="PTHR11373">
    <property type="entry name" value="DEOXYNUCLEOSIDE TRIPHOSPHATE TRIPHOSPHOHYDROLASE"/>
    <property type="match status" value="1"/>
</dbReference>
<dbReference type="NCBIfam" id="NF002326">
    <property type="entry name" value="PRK01286.1-1"/>
    <property type="match status" value="1"/>
</dbReference>
<protein>
    <recommendedName>
        <fullName evidence="2">HD domain-containing protein</fullName>
    </recommendedName>
</protein>
<dbReference type="SMART" id="SM00471">
    <property type="entry name" value="HDc"/>
    <property type="match status" value="1"/>
</dbReference>
<keyword evidence="1" id="KW-0378">Hydrolase</keyword>
<dbReference type="PROSITE" id="PS51831">
    <property type="entry name" value="HD"/>
    <property type="match status" value="1"/>
</dbReference>
<dbReference type="SUPFAM" id="SSF109604">
    <property type="entry name" value="HD-domain/PDEase-like"/>
    <property type="match status" value="1"/>
</dbReference>
<dbReference type="InterPro" id="IPR023023">
    <property type="entry name" value="dNTPase_2"/>
</dbReference>
<dbReference type="Pfam" id="PF01966">
    <property type="entry name" value="HD"/>
    <property type="match status" value="1"/>
</dbReference>
<gene>
    <name evidence="3" type="ORF">METZ01_LOCUS171875</name>
</gene>
<dbReference type="InterPro" id="IPR003607">
    <property type="entry name" value="HD/PDEase_dom"/>
</dbReference>
<dbReference type="PANTHER" id="PTHR11373:SF43">
    <property type="entry name" value="DEOXYGUANOSINETRIPHOSPHATE TRIPHOSPHOHYDROLASE-LIKE PROTEIN"/>
    <property type="match status" value="1"/>
</dbReference>
<dbReference type="InterPro" id="IPR006261">
    <property type="entry name" value="dGTPase"/>
</dbReference>
<dbReference type="Gene3D" id="1.10.3210.10">
    <property type="entry name" value="Hypothetical protein af1432"/>
    <property type="match status" value="1"/>
</dbReference>
<accession>A0A382BZV2</accession>
<dbReference type="CDD" id="cd00077">
    <property type="entry name" value="HDc"/>
    <property type="match status" value="1"/>
</dbReference>
<evidence type="ECO:0000259" key="2">
    <source>
        <dbReference type="PROSITE" id="PS51831"/>
    </source>
</evidence>
<dbReference type="HAMAP" id="MF_01212">
    <property type="entry name" value="dGTPase_type2"/>
    <property type="match status" value="1"/>
</dbReference>
<dbReference type="EMBL" id="UINC01032026">
    <property type="protein sequence ID" value="SVB19021.1"/>
    <property type="molecule type" value="Genomic_DNA"/>
</dbReference>
<organism evidence="3">
    <name type="scientific">marine metagenome</name>
    <dbReference type="NCBI Taxonomy" id="408172"/>
    <lineage>
        <taxon>unclassified sequences</taxon>
        <taxon>metagenomes</taxon>
        <taxon>ecological metagenomes</taxon>
    </lineage>
</organism>
<reference evidence="3" key="1">
    <citation type="submission" date="2018-05" db="EMBL/GenBank/DDBJ databases">
        <authorList>
            <person name="Lanie J.A."/>
            <person name="Ng W.-L."/>
            <person name="Kazmierczak K.M."/>
            <person name="Andrzejewski T.M."/>
            <person name="Davidsen T.M."/>
            <person name="Wayne K.J."/>
            <person name="Tettelin H."/>
            <person name="Glass J.I."/>
            <person name="Rusch D."/>
            <person name="Podicherti R."/>
            <person name="Tsui H.-C.T."/>
            <person name="Winkler M.E."/>
        </authorList>
    </citation>
    <scope>NUCLEOTIDE SEQUENCE</scope>
</reference>
<dbReference type="AlphaFoldDB" id="A0A382BZV2"/>
<evidence type="ECO:0000313" key="3">
    <source>
        <dbReference type="EMBL" id="SVB19021.1"/>
    </source>
</evidence>
<evidence type="ECO:0000256" key="1">
    <source>
        <dbReference type="ARBA" id="ARBA00022801"/>
    </source>
</evidence>